<name>A0A4Q0Y0C5_9BACT</name>
<protein>
    <submittedName>
        <fullName evidence="2">Uncharacterized protein</fullName>
    </submittedName>
</protein>
<sequence length="197" mass="22160">MNKKLIDLFCITILALVTTIILYLSFKDLNVAKITTTGSQMIELGGPVAAFFIIFYAIFRIYNHIGTSNLEKKLQKLKGTWKVESKSTSTNKKAESETTIKFEEGQLIFGGGEFKEIGKKTNNEIIGRWSVDIAVSDGKSVNYFYTLHDDSDGHNHPWKGIVQMDFAEHPSPTLSGTWQVIGETEYNSGQIIMRKKI</sequence>
<organism evidence="2 3">
    <name type="scientific">Halarcobacter anaerophilus</name>
    <dbReference type="NCBI Taxonomy" id="877500"/>
    <lineage>
        <taxon>Bacteria</taxon>
        <taxon>Pseudomonadati</taxon>
        <taxon>Campylobacterota</taxon>
        <taxon>Epsilonproteobacteria</taxon>
        <taxon>Campylobacterales</taxon>
        <taxon>Arcobacteraceae</taxon>
        <taxon>Halarcobacter</taxon>
    </lineage>
</organism>
<keyword evidence="1" id="KW-1133">Transmembrane helix</keyword>
<keyword evidence="1" id="KW-0472">Membrane</keyword>
<dbReference type="Proteomes" id="UP000290191">
    <property type="component" value="Unassembled WGS sequence"/>
</dbReference>
<dbReference type="RefSeq" id="WP_044415213.1">
    <property type="nucleotide sequence ID" value="NZ_CP041070.1"/>
</dbReference>
<accession>A0A4Q0Y0C5</accession>
<feature type="transmembrane region" description="Helical" evidence="1">
    <location>
        <begin position="44"/>
        <end position="63"/>
    </location>
</feature>
<gene>
    <name evidence="2" type="ORF">CRV06_06875</name>
</gene>
<evidence type="ECO:0000256" key="1">
    <source>
        <dbReference type="SAM" id="Phobius"/>
    </source>
</evidence>
<dbReference type="STRING" id="877500.GCA_000935065_00420"/>
<keyword evidence="1" id="KW-0812">Transmembrane</keyword>
<comment type="caution">
    <text evidence="2">The sequence shown here is derived from an EMBL/GenBank/DDBJ whole genome shotgun (WGS) entry which is preliminary data.</text>
</comment>
<proteinExistence type="predicted"/>
<reference evidence="2 3" key="1">
    <citation type="submission" date="2017-10" db="EMBL/GenBank/DDBJ databases">
        <title>Genomics of the genus Arcobacter.</title>
        <authorList>
            <person name="Perez-Cataluna A."/>
            <person name="Figueras M.J."/>
        </authorList>
    </citation>
    <scope>NUCLEOTIDE SEQUENCE [LARGE SCALE GENOMIC DNA]</scope>
    <source>
        <strain evidence="2 3">DSM 24636</strain>
    </source>
</reference>
<dbReference type="EMBL" id="PDKO01000004">
    <property type="protein sequence ID" value="RXJ63392.1"/>
    <property type="molecule type" value="Genomic_DNA"/>
</dbReference>
<evidence type="ECO:0000313" key="2">
    <source>
        <dbReference type="EMBL" id="RXJ63392.1"/>
    </source>
</evidence>
<dbReference type="AlphaFoldDB" id="A0A4Q0Y0C5"/>
<evidence type="ECO:0000313" key="3">
    <source>
        <dbReference type="Proteomes" id="UP000290191"/>
    </source>
</evidence>
<feature type="transmembrane region" description="Helical" evidence="1">
    <location>
        <begin position="5"/>
        <end position="24"/>
    </location>
</feature>
<keyword evidence="3" id="KW-1185">Reference proteome</keyword>